<accession>A0A4Z2FLU2</accession>
<gene>
    <name evidence="2" type="ORF">EYF80_047722</name>
</gene>
<evidence type="ECO:0000313" key="2">
    <source>
        <dbReference type="EMBL" id="TNN42108.1"/>
    </source>
</evidence>
<reference evidence="2 3" key="1">
    <citation type="submission" date="2019-03" db="EMBL/GenBank/DDBJ databases">
        <title>First draft genome of Liparis tanakae, snailfish: a comprehensive survey of snailfish specific genes.</title>
        <authorList>
            <person name="Kim W."/>
            <person name="Song I."/>
            <person name="Jeong J.-H."/>
            <person name="Kim D."/>
            <person name="Kim S."/>
            <person name="Ryu S."/>
            <person name="Song J.Y."/>
            <person name="Lee S.K."/>
        </authorList>
    </citation>
    <scope>NUCLEOTIDE SEQUENCE [LARGE SCALE GENOMIC DNA]</scope>
    <source>
        <tissue evidence="2">Muscle</tissue>
    </source>
</reference>
<dbReference type="Proteomes" id="UP000314294">
    <property type="component" value="Unassembled WGS sequence"/>
</dbReference>
<evidence type="ECO:0000313" key="3">
    <source>
        <dbReference type="Proteomes" id="UP000314294"/>
    </source>
</evidence>
<keyword evidence="3" id="KW-1185">Reference proteome</keyword>
<protein>
    <submittedName>
        <fullName evidence="2">Uncharacterized protein</fullName>
    </submittedName>
</protein>
<feature type="compositionally biased region" description="Polar residues" evidence="1">
    <location>
        <begin position="66"/>
        <end position="83"/>
    </location>
</feature>
<feature type="region of interest" description="Disordered" evidence="1">
    <location>
        <begin position="18"/>
        <end position="83"/>
    </location>
</feature>
<organism evidence="2 3">
    <name type="scientific">Liparis tanakae</name>
    <name type="common">Tanaka's snailfish</name>
    <dbReference type="NCBI Taxonomy" id="230148"/>
    <lineage>
        <taxon>Eukaryota</taxon>
        <taxon>Metazoa</taxon>
        <taxon>Chordata</taxon>
        <taxon>Craniata</taxon>
        <taxon>Vertebrata</taxon>
        <taxon>Euteleostomi</taxon>
        <taxon>Actinopterygii</taxon>
        <taxon>Neopterygii</taxon>
        <taxon>Teleostei</taxon>
        <taxon>Neoteleostei</taxon>
        <taxon>Acanthomorphata</taxon>
        <taxon>Eupercaria</taxon>
        <taxon>Perciformes</taxon>
        <taxon>Cottioidei</taxon>
        <taxon>Cottales</taxon>
        <taxon>Liparidae</taxon>
        <taxon>Liparis</taxon>
    </lineage>
</organism>
<feature type="region of interest" description="Disordered" evidence="1">
    <location>
        <begin position="176"/>
        <end position="197"/>
    </location>
</feature>
<dbReference type="EMBL" id="SRLO01001059">
    <property type="protein sequence ID" value="TNN42108.1"/>
    <property type="molecule type" value="Genomic_DNA"/>
</dbReference>
<name>A0A4Z2FLU2_9TELE</name>
<comment type="caution">
    <text evidence="2">The sequence shown here is derived from an EMBL/GenBank/DDBJ whole genome shotgun (WGS) entry which is preliminary data.</text>
</comment>
<proteinExistence type="predicted"/>
<dbReference type="AlphaFoldDB" id="A0A4Z2FLU2"/>
<feature type="compositionally biased region" description="Polar residues" evidence="1">
    <location>
        <begin position="33"/>
        <end position="54"/>
    </location>
</feature>
<evidence type="ECO:0000256" key="1">
    <source>
        <dbReference type="SAM" id="MobiDB-lite"/>
    </source>
</evidence>
<sequence length="298" mass="30594">MGAGQQLPSALVLTSVWSSRQDRRSESGGSRVASPQTCCGQQLLSSARPMSTSAARRHGGGAAPEQSDSTGTTASRSQRYRQQASLEAFHTSPCARGTPALSVQAADTRHADGFSITTDVVTPSLTALLRRDAEGGVRPVEQRPVGALAALRQARALLRVRVRVKVEVGAGLRRAGRQAGPVPQGAGARGGCRDTGPAPRCLVQSQAKSRLGRRTSLPVDRRTYEGVAAAEGGVVQHEQAAGAVAGGAVELAEAPVADVAGGVGDLPAVDENVRILAGAHRGAVGQSQVVSRVPVTET</sequence>